<sequence length="168" mass="17244">MVHPRTRHTEIEEGSWGREKVFGDYFRFMDGPLEANENERETWLTTTRDPRPTADGTLTEKTSKRRGDGRAACEASTRGRNAASGGAASGGVASSGGGGGDSGGGGGGGSSGGGGGGNSSGGRVGGRGGRGGLQRTVGSKGRERGCFIVQEHQLCLPTFYLSTYATRQ</sequence>
<keyword evidence="3" id="KW-1185">Reference proteome</keyword>
<reference evidence="2" key="1">
    <citation type="journal article" date="2020" name="G3 (Bethesda)">
        <title>High-Quality Assemblies for Three Invasive Social Wasps from the &lt;i&gt;Vespula&lt;/i&gt; Genus.</title>
        <authorList>
            <person name="Harrop T.W.R."/>
            <person name="Guhlin J."/>
            <person name="McLaughlin G.M."/>
            <person name="Permina E."/>
            <person name="Stockwell P."/>
            <person name="Gilligan J."/>
            <person name="Le Lec M.F."/>
            <person name="Gruber M.A.M."/>
            <person name="Quinn O."/>
            <person name="Lovegrove M."/>
            <person name="Duncan E.J."/>
            <person name="Remnant E.J."/>
            <person name="Van Eeckhoven J."/>
            <person name="Graham B."/>
            <person name="Knapp R.A."/>
            <person name="Langford K.W."/>
            <person name="Kronenberg Z."/>
            <person name="Press M.O."/>
            <person name="Eacker S.M."/>
            <person name="Wilson-Rankin E.E."/>
            <person name="Purcell J."/>
            <person name="Lester P.J."/>
            <person name="Dearden P.K."/>
        </authorList>
    </citation>
    <scope>NUCLEOTIDE SEQUENCE</scope>
    <source>
        <strain evidence="2">Linc-1</strain>
    </source>
</reference>
<proteinExistence type="predicted"/>
<organism evidence="2 3">
    <name type="scientific">Vespula germanica</name>
    <name type="common">German yellow jacket</name>
    <name type="synonym">Paravespula germanica</name>
    <dbReference type="NCBI Taxonomy" id="30212"/>
    <lineage>
        <taxon>Eukaryota</taxon>
        <taxon>Metazoa</taxon>
        <taxon>Ecdysozoa</taxon>
        <taxon>Arthropoda</taxon>
        <taxon>Hexapoda</taxon>
        <taxon>Insecta</taxon>
        <taxon>Pterygota</taxon>
        <taxon>Neoptera</taxon>
        <taxon>Endopterygota</taxon>
        <taxon>Hymenoptera</taxon>
        <taxon>Apocrita</taxon>
        <taxon>Aculeata</taxon>
        <taxon>Vespoidea</taxon>
        <taxon>Vespidae</taxon>
        <taxon>Vespinae</taxon>
        <taxon>Vespula</taxon>
    </lineage>
</organism>
<evidence type="ECO:0000313" key="2">
    <source>
        <dbReference type="EMBL" id="KAF7393788.1"/>
    </source>
</evidence>
<feature type="region of interest" description="Disordered" evidence="1">
    <location>
        <begin position="37"/>
        <end position="139"/>
    </location>
</feature>
<dbReference type="EMBL" id="JACSDZ010000010">
    <property type="protein sequence ID" value="KAF7393788.1"/>
    <property type="molecule type" value="Genomic_DNA"/>
</dbReference>
<feature type="compositionally biased region" description="Basic and acidic residues" evidence="1">
    <location>
        <begin position="61"/>
        <end position="71"/>
    </location>
</feature>
<name>A0A834JS46_VESGE</name>
<comment type="caution">
    <text evidence="2">The sequence shown here is derived from an EMBL/GenBank/DDBJ whole genome shotgun (WGS) entry which is preliminary data.</text>
</comment>
<accession>A0A834JS46</accession>
<feature type="compositionally biased region" description="Basic and acidic residues" evidence="1">
    <location>
        <begin position="37"/>
        <end position="52"/>
    </location>
</feature>
<evidence type="ECO:0000313" key="3">
    <source>
        <dbReference type="Proteomes" id="UP000617340"/>
    </source>
</evidence>
<dbReference type="Proteomes" id="UP000617340">
    <property type="component" value="Unassembled WGS sequence"/>
</dbReference>
<protein>
    <submittedName>
        <fullName evidence="2">Uncharacterized protein</fullName>
    </submittedName>
</protein>
<gene>
    <name evidence="2" type="ORF">HZH68_010607</name>
</gene>
<dbReference type="AlphaFoldDB" id="A0A834JS46"/>
<feature type="compositionally biased region" description="Gly residues" evidence="1">
    <location>
        <begin position="87"/>
        <end position="132"/>
    </location>
</feature>
<evidence type="ECO:0000256" key="1">
    <source>
        <dbReference type="SAM" id="MobiDB-lite"/>
    </source>
</evidence>